<protein>
    <submittedName>
        <fullName evidence="1">Uncharacterized protein</fullName>
    </submittedName>
</protein>
<dbReference type="Proteomes" id="UP000219482">
    <property type="component" value="Unassembled WGS sequence"/>
</dbReference>
<dbReference type="OrthoDB" id="9788370at2"/>
<dbReference type="EMBL" id="OCNK01000005">
    <property type="protein sequence ID" value="SOE02869.1"/>
    <property type="molecule type" value="Genomic_DNA"/>
</dbReference>
<gene>
    <name evidence="1" type="ORF">SAMN06272739_3829</name>
</gene>
<dbReference type="RefSeq" id="WP_097185524.1">
    <property type="nucleotide sequence ID" value="NZ_OCNK01000005.1"/>
</dbReference>
<keyword evidence="2" id="KW-1185">Reference proteome</keyword>
<sequence>MTRCAAATTSGGTSHLDLVSFPGQLDRLRAVGAVTPDTDVVAVHLSHHNPPAAELALRLAAPGARSVFDGATVAVGARRAELRYGA</sequence>
<name>A0A286H6A4_9ACTN</name>
<accession>A0A286H6A4</accession>
<organism evidence="1 2">
    <name type="scientific">Blastococcus haudaquaticus</name>
    <dbReference type="NCBI Taxonomy" id="1938745"/>
    <lineage>
        <taxon>Bacteria</taxon>
        <taxon>Bacillati</taxon>
        <taxon>Actinomycetota</taxon>
        <taxon>Actinomycetes</taxon>
        <taxon>Geodermatophilales</taxon>
        <taxon>Geodermatophilaceae</taxon>
        <taxon>Blastococcus</taxon>
    </lineage>
</organism>
<reference evidence="2" key="1">
    <citation type="submission" date="2017-09" db="EMBL/GenBank/DDBJ databases">
        <authorList>
            <person name="Varghese N."/>
            <person name="Submissions S."/>
        </authorList>
    </citation>
    <scope>NUCLEOTIDE SEQUENCE [LARGE SCALE GENOMIC DNA]</scope>
    <source>
        <strain evidence="2">DSM 44270</strain>
    </source>
</reference>
<dbReference type="AlphaFoldDB" id="A0A286H6A4"/>
<proteinExistence type="predicted"/>
<evidence type="ECO:0000313" key="2">
    <source>
        <dbReference type="Proteomes" id="UP000219482"/>
    </source>
</evidence>
<evidence type="ECO:0000313" key="1">
    <source>
        <dbReference type="EMBL" id="SOE02869.1"/>
    </source>
</evidence>